<accession>A0ABR3V594</accession>
<dbReference type="EC" id="3.1.3.15" evidence="3 8"/>
<comment type="pathway">
    <text evidence="1 8">Amino-acid biosynthesis; L-histidine biosynthesis; L-histidine from 5-phospho-alpha-D-ribose 1-diphosphate: step 8/9.</text>
</comment>
<dbReference type="Gene3D" id="3.20.20.140">
    <property type="entry name" value="Metal-dependent hydrolases"/>
    <property type="match status" value="1"/>
</dbReference>
<comment type="caution">
    <text evidence="10">The sequence shown here is derived from an EMBL/GenBank/DDBJ whole genome shotgun (WGS) entry which is preliminary data.</text>
</comment>
<evidence type="ECO:0000256" key="3">
    <source>
        <dbReference type="ARBA" id="ARBA00013085"/>
    </source>
</evidence>
<comment type="catalytic activity">
    <reaction evidence="7 8">
        <text>L-histidinol phosphate + H2O = L-histidinol + phosphate</text>
        <dbReference type="Rhea" id="RHEA:14465"/>
        <dbReference type="ChEBI" id="CHEBI:15377"/>
        <dbReference type="ChEBI" id="CHEBI:43474"/>
        <dbReference type="ChEBI" id="CHEBI:57699"/>
        <dbReference type="ChEBI" id="CHEBI:57980"/>
        <dbReference type="EC" id="3.1.3.15"/>
    </reaction>
</comment>
<keyword evidence="11" id="KW-1185">Reference proteome</keyword>
<feature type="domain" description="PHP" evidence="9">
    <location>
        <begin position="5"/>
        <end position="246"/>
    </location>
</feature>
<evidence type="ECO:0000256" key="6">
    <source>
        <dbReference type="ARBA" id="ARBA00023102"/>
    </source>
</evidence>
<gene>
    <name evidence="10" type="ORF">VTJ49DRAFT_5080</name>
</gene>
<dbReference type="InterPro" id="IPR016195">
    <property type="entry name" value="Pol/histidinol_Pase-like"/>
</dbReference>
<evidence type="ECO:0000256" key="8">
    <source>
        <dbReference type="RuleBase" id="RU366003"/>
    </source>
</evidence>
<name>A0ABR3V594_HUMIN</name>
<dbReference type="EMBL" id="JAZGSY010000405">
    <property type="protein sequence ID" value="KAL1836478.1"/>
    <property type="molecule type" value="Genomic_DNA"/>
</dbReference>
<protein>
    <recommendedName>
        <fullName evidence="3 8">Histidinol-phosphatase</fullName>
        <shortName evidence="8">HolPase</shortName>
        <ecNumber evidence="3 8">3.1.3.15</ecNumber>
    </recommendedName>
</protein>
<dbReference type="Pfam" id="PF02811">
    <property type="entry name" value="PHP"/>
    <property type="match status" value="1"/>
</dbReference>
<dbReference type="PANTHER" id="PTHR21039:SF0">
    <property type="entry name" value="HISTIDINOL-PHOSPHATASE"/>
    <property type="match status" value="1"/>
</dbReference>
<organism evidence="10 11">
    <name type="scientific">Humicola insolens</name>
    <name type="common">Soft-rot fungus</name>
    <dbReference type="NCBI Taxonomy" id="85995"/>
    <lineage>
        <taxon>Eukaryota</taxon>
        <taxon>Fungi</taxon>
        <taxon>Dikarya</taxon>
        <taxon>Ascomycota</taxon>
        <taxon>Pezizomycotina</taxon>
        <taxon>Sordariomycetes</taxon>
        <taxon>Sordariomycetidae</taxon>
        <taxon>Sordariales</taxon>
        <taxon>Chaetomiaceae</taxon>
        <taxon>Mycothermus</taxon>
    </lineage>
</organism>
<keyword evidence="5 8" id="KW-0378">Hydrolase</keyword>
<dbReference type="PANTHER" id="PTHR21039">
    <property type="entry name" value="HISTIDINOL PHOSPHATASE-RELATED"/>
    <property type="match status" value="1"/>
</dbReference>
<keyword evidence="4 8" id="KW-0028">Amino-acid biosynthesis</keyword>
<evidence type="ECO:0000256" key="1">
    <source>
        <dbReference type="ARBA" id="ARBA00004970"/>
    </source>
</evidence>
<evidence type="ECO:0000313" key="11">
    <source>
        <dbReference type="Proteomes" id="UP001583172"/>
    </source>
</evidence>
<dbReference type="Proteomes" id="UP001583172">
    <property type="component" value="Unassembled WGS sequence"/>
</dbReference>
<dbReference type="CDD" id="cd12110">
    <property type="entry name" value="PHP_HisPPase_Hisj_like"/>
    <property type="match status" value="1"/>
</dbReference>
<sequence>MAFTMHSHSGQFCPGHAKDQLEEIIQHAIKLGFKTMGLSEHMPRTDVMDLYPEELLPSPQESLAALAPRHEAYLSEATRLRDAYADRMHILVGFETEFLRPGDYAPLIRHLAAHPDVEYVVGSLHHVRGVPIDFNREMYAAAVRACNGGGGEGSDGGEEEYEDSEEEALWMAYLDEQLAMLKAVKPRVVGHFDVVRLLSKQPQRDLRTAWGQGQGQGQGDDGVWSRVLRNLEAVREYGGWLECNTSALRKGLPEPYPKREIAEAWLAMGGRFTFSDDSHGIAQVGTNYLKGLEYLEGLGVKEVWTLERQAAEDGGKGKLVEKAVSIDEFRASLVLEEAQGA</sequence>
<dbReference type="InterPro" id="IPR010140">
    <property type="entry name" value="Histidinol_P_phosphatase_HisJ"/>
</dbReference>
<proteinExistence type="inferred from homology"/>
<reference evidence="10 11" key="1">
    <citation type="journal article" date="2024" name="Commun. Biol.">
        <title>Comparative genomic analysis of thermophilic fungi reveals convergent evolutionary adaptations and gene losses.</title>
        <authorList>
            <person name="Steindorff A.S."/>
            <person name="Aguilar-Pontes M.V."/>
            <person name="Robinson A.J."/>
            <person name="Andreopoulos B."/>
            <person name="LaButti K."/>
            <person name="Kuo A."/>
            <person name="Mondo S."/>
            <person name="Riley R."/>
            <person name="Otillar R."/>
            <person name="Haridas S."/>
            <person name="Lipzen A."/>
            <person name="Grimwood J."/>
            <person name="Schmutz J."/>
            <person name="Clum A."/>
            <person name="Reid I.D."/>
            <person name="Moisan M.C."/>
            <person name="Butler G."/>
            <person name="Nguyen T.T.M."/>
            <person name="Dewar K."/>
            <person name="Conant G."/>
            <person name="Drula E."/>
            <person name="Henrissat B."/>
            <person name="Hansel C."/>
            <person name="Singer S."/>
            <person name="Hutchinson M.I."/>
            <person name="de Vries R.P."/>
            <person name="Natvig D.O."/>
            <person name="Powell A.J."/>
            <person name="Tsang A."/>
            <person name="Grigoriev I.V."/>
        </authorList>
    </citation>
    <scope>NUCLEOTIDE SEQUENCE [LARGE SCALE GENOMIC DNA]</scope>
    <source>
        <strain evidence="10 11">CBS 620.91</strain>
    </source>
</reference>
<keyword evidence="6 8" id="KW-0368">Histidine biosynthesis</keyword>
<dbReference type="NCBIfam" id="TIGR01856">
    <property type="entry name" value="hisJ_fam"/>
    <property type="match status" value="1"/>
</dbReference>
<dbReference type="InterPro" id="IPR004013">
    <property type="entry name" value="PHP_dom"/>
</dbReference>
<evidence type="ECO:0000256" key="4">
    <source>
        <dbReference type="ARBA" id="ARBA00022605"/>
    </source>
</evidence>
<dbReference type="SUPFAM" id="SSF89550">
    <property type="entry name" value="PHP domain-like"/>
    <property type="match status" value="1"/>
</dbReference>
<evidence type="ECO:0000256" key="5">
    <source>
        <dbReference type="ARBA" id="ARBA00022801"/>
    </source>
</evidence>
<comment type="similarity">
    <text evidence="2 8">Belongs to the PHP hydrolase family. HisK subfamily.</text>
</comment>
<evidence type="ECO:0000256" key="7">
    <source>
        <dbReference type="ARBA" id="ARBA00049158"/>
    </source>
</evidence>
<evidence type="ECO:0000313" key="10">
    <source>
        <dbReference type="EMBL" id="KAL1836478.1"/>
    </source>
</evidence>
<evidence type="ECO:0000256" key="2">
    <source>
        <dbReference type="ARBA" id="ARBA00009152"/>
    </source>
</evidence>
<evidence type="ECO:0000259" key="9">
    <source>
        <dbReference type="Pfam" id="PF02811"/>
    </source>
</evidence>